<dbReference type="Proteomes" id="UP000006201">
    <property type="component" value="Unassembled WGS sequence"/>
</dbReference>
<organism evidence="1 2">
    <name type="scientific">Pseudoalteromonas tunicata D2</name>
    <dbReference type="NCBI Taxonomy" id="87626"/>
    <lineage>
        <taxon>Bacteria</taxon>
        <taxon>Pseudomonadati</taxon>
        <taxon>Pseudomonadota</taxon>
        <taxon>Gammaproteobacteria</taxon>
        <taxon>Alteromonadales</taxon>
        <taxon>Pseudoalteromonadaceae</taxon>
        <taxon>Pseudoalteromonas</taxon>
    </lineage>
</organism>
<sequence length="29" mass="3209">MGAHLFIILTKILNDNSMKALAIAYVFSL</sequence>
<dbReference type="HOGENOM" id="CLU_3409997_0_0_6"/>
<protein>
    <submittedName>
        <fullName evidence="1">Uncharacterized protein</fullName>
    </submittedName>
</protein>
<keyword evidence="2" id="KW-1185">Reference proteome</keyword>
<dbReference type="EMBL" id="AAOH01000005">
    <property type="protein sequence ID" value="EAR27879.1"/>
    <property type="molecule type" value="Genomic_DNA"/>
</dbReference>
<evidence type="ECO:0000313" key="1">
    <source>
        <dbReference type="EMBL" id="EAR27879.1"/>
    </source>
</evidence>
<gene>
    <name evidence="1" type="ORF">PTD2_18695</name>
</gene>
<name>A4CBZ2_9GAMM</name>
<dbReference type="AlphaFoldDB" id="A4CBZ2"/>
<evidence type="ECO:0000313" key="2">
    <source>
        <dbReference type="Proteomes" id="UP000006201"/>
    </source>
</evidence>
<proteinExistence type="predicted"/>
<comment type="caution">
    <text evidence="1">The sequence shown here is derived from an EMBL/GenBank/DDBJ whole genome shotgun (WGS) entry which is preliminary data.</text>
</comment>
<reference evidence="1 2" key="1">
    <citation type="submission" date="2006-02" db="EMBL/GenBank/DDBJ databases">
        <authorList>
            <person name="Moran M.A."/>
            <person name="Kjelleberg S."/>
            <person name="Egan S."/>
            <person name="Saunders N."/>
            <person name="Thomas T."/>
            <person name="Ferriera S."/>
            <person name="Johnson J."/>
            <person name="Kravitz S."/>
            <person name="Halpern A."/>
            <person name="Remington K."/>
            <person name="Beeson K."/>
            <person name="Tran B."/>
            <person name="Rogers Y.-H."/>
            <person name="Friedman R."/>
            <person name="Venter J.C."/>
        </authorList>
    </citation>
    <scope>NUCLEOTIDE SEQUENCE [LARGE SCALE GENOMIC DNA]</scope>
    <source>
        <strain evidence="1 2">D2</strain>
    </source>
</reference>
<accession>A4CBZ2</accession>